<comment type="caution">
    <text evidence="13">The sequence shown here is derived from an EMBL/GenBank/DDBJ whole genome shotgun (WGS) entry which is preliminary data.</text>
</comment>
<name>A0AAV8YEF1_9CUCU</name>
<evidence type="ECO:0000256" key="11">
    <source>
        <dbReference type="ARBA" id="ARBA00023033"/>
    </source>
</evidence>
<dbReference type="GO" id="GO:0016705">
    <property type="term" value="F:oxidoreductase activity, acting on paired donors, with incorporation or reduction of molecular oxygen"/>
    <property type="evidence" value="ECO:0007669"/>
    <property type="project" value="InterPro"/>
</dbReference>
<evidence type="ECO:0000256" key="12">
    <source>
        <dbReference type="ARBA" id="ARBA00023136"/>
    </source>
</evidence>
<dbReference type="GO" id="GO:0020037">
    <property type="term" value="F:heme binding"/>
    <property type="evidence" value="ECO:0007669"/>
    <property type="project" value="InterPro"/>
</dbReference>
<keyword evidence="9" id="KW-0560">Oxidoreductase</keyword>
<dbReference type="Gene3D" id="1.10.630.10">
    <property type="entry name" value="Cytochrome P450"/>
    <property type="match status" value="1"/>
</dbReference>
<comment type="subcellular location">
    <subcellularLocation>
        <location evidence="3">Endoplasmic reticulum membrane</location>
        <topology evidence="3">Peripheral membrane protein</topology>
    </subcellularLocation>
    <subcellularLocation>
        <location evidence="2">Microsome membrane</location>
        <topology evidence="2">Peripheral membrane protein</topology>
    </subcellularLocation>
</comment>
<evidence type="ECO:0000313" key="13">
    <source>
        <dbReference type="EMBL" id="KAJ8949547.1"/>
    </source>
</evidence>
<keyword evidence="11" id="KW-0503">Monooxygenase</keyword>
<dbReference type="PANTHER" id="PTHR24292:SF100">
    <property type="entry name" value="CYTOCHROME P450 6A16, ISOFORM B-RELATED"/>
    <property type="match status" value="1"/>
</dbReference>
<dbReference type="Pfam" id="PF00067">
    <property type="entry name" value="p450"/>
    <property type="match status" value="1"/>
</dbReference>
<keyword evidence="12" id="KW-0472">Membrane</keyword>
<evidence type="ECO:0000256" key="7">
    <source>
        <dbReference type="ARBA" id="ARBA00022824"/>
    </source>
</evidence>
<evidence type="ECO:0008006" key="15">
    <source>
        <dbReference type="Google" id="ProtNLM"/>
    </source>
</evidence>
<keyword evidence="6" id="KW-0479">Metal-binding</keyword>
<comment type="cofactor">
    <cofactor evidence="1">
        <name>heme</name>
        <dbReference type="ChEBI" id="CHEBI:30413"/>
    </cofactor>
</comment>
<dbReference type="PANTHER" id="PTHR24292">
    <property type="entry name" value="CYTOCHROME P450"/>
    <property type="match status" value="1"/>
</dbReference>
<dbReference type="PRINTS" id="PR00463">
    <property type="entry name" value="EP450I"/>
</dbReference>
<evidence type="ECO:0000256" key="8">
    <source>
        <dbReference type="ARBA" id="ARBA00022848"/>
    </source>
</evidence>
<comment type="similarity">
    <text evidence="4">Belongs to the cytochrome P450 family.</text>
</comment>
<dbReference type="InterPro" id="IPR050476">
    <property type="entry name" value="Insect_CytP450_Detox"/>
</dbReference>
<dbReference type="GO" id="GO:0005506">
    <property type="term" value="F:iron ion binding"/>
    <property type="evidence" value="ECO:0007669"/>
    <property type="project" value="InterPro"/>
</dbReference>
<proteinExistence type="inferred from homology"/>
<sequence>MDDISATSFGFFLGGSDTSSITVTFTFYLLSIHPEIQDKLREDINTILARYNGQITYDSLNEMKYMKQVIDETMRIFPPVPILQRVCQEDYKIPGEDVIIEKGTTIFMPIIGYQHDEEYFSNPEIFDPDRFSERFGIMQTKIALTSILRKFKVTLNEKTKVPLKLDPKFALISAEGGLWLNFEKLPEIVDF</sequence>
<organism evidence="13 14">
    <name type="scientific">Rhamnusium bicolor</name>
    <dbReference type="NCBI Taxonomy" id="1586634"/>
    <lineage>
        <taxon>Eukaryota</taxon>
        <taxon>Metazoa</taxon>
        <taxon>Ecdysozoa</taxon>
        <taxon>Arthropoda</taxon>
        <taxon>Hexapoda</taxon>
        <taxon>Insecta</taxon>
        <taxon>Pterygota</taxon>
        <taxon>Neoptera</taxon>
        <taxon>Endopterygota</taxon>
        <taxon>Coleoptera</taxon>
        <taxon>Polyphaga</taxon>
        <taxon>Cucujiformia</taxon>
        <taxon>Chrysomeloidea</taxon>
        <taxon>Cerambycidae</taxon>
        <taxon>Lepturinae</taxon>
        <taxon>Rhagiini</taxon>
        <taxon>Rhamnusium</taxon>
    </lineage>
</organism>
<dbReference type="InterPro" id="IPR001128">
    <property type="entry name" value="Cyt_P450"/>
</dbReference>
<keyword evidence="7" id="KW-0256">Endoplasmic reticulum</keyword>
<evidence type="ECO:0000256" key="3">
    <source>
        <dbReference type="ARBA" id="ARBA00004406"/>
    </source>
</evidence>
<keyword evidence="5" id="KW-0349">Heme</keyword>
<dbReference type="AlphaFoldDB" id="A0AAV8YEF1"/>
<evidence type="ECO:0000313" key="14">
    <source>
        <dbReference type="Proteomes" id="UP001162156"/>
    </source>
</evidence>
<dbReference type="GO" id="GO:0005789">
    <property type="term" value="C:endoplasmic reticulum membrane"/>
    <property type="evidence" value="ECO:0007669"/>
    <property type="project" value="UniProtKB-SubCell"/>
</dbReference>
<gene>
    <name evidence="13" type="ORF">NQ314_008176</name>
</gene>
<dbReference type="EMBL" id="JANEYF010002227">
    <property type="protein sequence ID" value="KAJ8949547.1"/>
    <property type="molecule type" value="Genomic_DNA"/>
</dbReference>
<dbReference type="Proteomes" id="UP001162156">
    <property type="component" value="Unassembled WGS sequence"/>
</dbReference>
<evidence type="ECO:0000256" key="9">
    <source>
        <dbReference type="ARBA" id="ARBA00023002"/>
    </source>
</evidence>
<evidence type="ECO:0000256" key="5">
    <source>
        <dbReference type="ARBA" id="ARBA00022617"/>
    </source>
</evidence>
<keyword evidence="10" id="KW-0408">Iron</keyword>
<evidence type="ECO:0000256" key="1">
    <source>
        <dbReference type="ARBA" id="ARBA00001971"/>
    </source>
</evidence>
<dbReference type="GO" id="GO:0004497">
    <property type="term" value="F:monooxygenase activity"/>
    <property type="evidence" value="ECO:0007669"/>
    <property type="project" value="UniProtKB-KW"/>
</dbReference>
<evidence type="ECO:0000256" key="10">
    <source>
        <dbReference type="ARBA" id="ARBA00023004"/>
    </source>
</evidence>
<dbReference type="SUPFAM" id="SSF48264">
    <property type="entry name" value="Cytochrome P450"/>
    <property type="match status" value="1"/>
</dbReference>
<keyword evidence="14" id="KW-1185">Reference proteome</keyword>
<evidence type="ECO:0000256" key="2">
    <source>
        <dbReference type="ARBA" id="ARBA00004174"/>
    </source>
</evidence>
<dbReference type="InterPro" id="IPR002401">
    <property type="entry name" value="Cyt_P450_E_grp-I"/>
</dbReference>
<accession>A0AAV8YEF1</accession>
<evidence type="ECO:0000256" key="4">
    <source>
        <dbReference type="ARBA" id="ARBA00010617"/>
    </source>
</evidence>
<keyword evidence="8" id="KW-0492">Microsome</keyword>
<protein>
    <recommendedName>
        <fullName evidence="15">Cytochrome P450</fullName>
    </recommendedName>
</protein>
<dbReference type="InterPro" id="IPR036396">
    <property type="entry name" value="Cyt_P450_sf"/>
</dbReference>
<reference evidence="13" key="1">
    <citation type="journal article" date="2023" name="Insect Mol. Biol.">
        <title>Genome sequencing provides insights into the evolution of gene families encoding plant cell wall-degrading enzymes in longhorned beetles.</title>
        <authorList>
            <person name="Shin N.R."/>
            <person name="Okamura Y."/>
            <person name="Kirsch R."/>
            <person name="Pauchet Y."/>
        </authorList>
    </citation>
    <scope>NUCLEOTIDE SEQUENCE</scope>
    <source>
        <strain evidence="13">RBIC_L_NR</strain>
    </source>
</reference>
<evidence type="ECO:0000256" key="6">
    <source>
        <dbReference type="ARBA" id="ARBA00022723"/>
    </source>
</evidence>